<evidence type="ECO:0000313" key="2">
    <source>
        <dbReference type="EMBL" id="CAD6215093.1"/>
    </source>
</evidence>
<dbReference type="EMBL" id="CAJGYO010000002">
    <property type="protein sequence ID" value="CAD6215093.1"/>
    <property type="molecule type" value="Genomic_DNA"/>
</dbReference>
<sequence>MATTTKIVDMETICNNVHNITDHFLEEMNKFLDQQCQIPPSNPIQLEKITPTLSRFDTKISPTFAPTDASKESSDGTSSVTKHGTNSTNEITAEGTTHDNSRFVP</sequence>
<feature type="compositionally biased region" description="Polar residues" evidence="1">
    <location>
        <begin position="75"/>
        <end position="95"/>
    </location>
</feature>
<feature type="region of interest" description="Disordered" evidence="1">
    <location>
        <begin position="57"/>
        <end position="105"/>
    </location>
</feature>
<dbReference type="AlphaFoldDB" id="A0A811N403"/>
<evidence type="ECO:0000256" key="1">
    <source>
        <dbReference type="SAM" id="MobiDB-lite"/>
    </source>
</evidence>
<accession>A0A811N403</accession>
<comment type="caution">
    <text evidence="2">The sequence shown here is derived from an EMBL/GenBank/DDBJ whole genome shotgun (WGS) entry which is preliminary data.</text>
</comment>
<gene>
    <name evidence="2" type="ORF">NCGR_LOCUS10369</name>
</gene>
<organism evidence="2 3">
    <name type="scientific">Miscanthus lutarioriparius</name>
    <dbReference type="NCBI Taxonomy" id="422564"/>
    <lineage>
        <taxon>Eukaryota</taxon>
        <taxon>Viridiplantae</taxon>
        <taxon>Streptophyta</taxon>
        <taxon>Embryophyta</taxon>
        <taxon>Tracheophyta</taxon>
        <taxon>Spermatophyta</taxon>
        <taxon>Magnoliopsida</taxon>
        <taxon>Liliopsida</taxon>
        <taxon>Poales</taxon>
        <taxon>Poaceae</taxon>
        <taxon>PACMAD clade</taxon>
        <taxon>Panicoideae</taxon>
        <taxon>Andropogonodae</taxon>
        <taxon>Andropogoneae</taxon>
        <taxon>Saccharinae</taxon>
        <taxon>Miscanthus</taxon>
    </lineage>
</organism>
<reference evidence="2" key="1">
    <citation type="submission" date="2020-10" db="EMBL/GenBank/DDBJ databases">
        <authorList>
            <person name="Han B."/>
            <person name="Lu T."/>
            <person name="Zhao Q."/>
            <person name="Huang X."/>
            <person name="Zhao Y."/>
        </authorList>
    </citation>
    <scope>NUCLEOTIDE SEQUENCE</scope>
</reference>
<keyword evidence="3" id="KW-1185">Reference proteome</keyword>
<feature type="compositionally biased region" description="Basic and acidic residues" evidence="1">
    <location>
        <begin position="96"/>
        <end position="105"/>
    </location>
</feature>
<protein>
    <submittedName>
        <fullName evidence="2">Uncharacterized protein</fullName>
    </submittedName>
</protein>
<evidence type="ECO:0000313" key="3">
    <source>
        <dbReference type="Proteomes" id="UP000604825"/>
    </source>
</evidence>
<name>A0A811N403_9POAL</name>
<proteinExistence type="predicted"/>
<dbReference type="Proteomes" id="UP000604825">
    <property type="component" value="Unassembled WGS sequence"/>
</dbReference>